<comment type="caution">
    <text evidence="2">The sequence shown here is derived from an EMBL/GenBank/DDBJ whole genome shotgun (WGS) entry which is preliminary data.</text>
</comment>
<reference evidence="2" key="2">
    <citation type="submission" date="2021-08" db="EMBL/GenBank/DDBJ databases">
        <authorList>
            <person name="Eriksson T."/>
        </authorList>
    </citation>
    <scope>NUCLEOTIDE SEQUENCE</scope>
    <source>
        <strain evidence="2">Stoneville</strain>
        <tissue evidence="2">Whole head</tissue>
    </source>
</reference>
<keyword evidence="3" id="KW-1185">Reference proteome</keyword>
<reference evidence="2" key="1">
    <citation type="journal article" date="2020" name="J Insects Food Feed">
        <title>The yellow mealworm (Tenebrio molitor) genome: a resource for the emerging insects as food and feed industry.</title>
        <authorList>
            <person name="Eriksson T."/>
            <person name="Andere A."/>
            <person name="Kelstrup H."/>
            <person name="Emery V."/>
            <person name="Picard C."/>
        </authorList>
    </citation>
    <scope>NUCLEOTIDE SEQUENCE</scope>
    <source>
        <strain evidence="2">Stoneville</strain>
        <tissue evidence="2">Whole head</tissue>
    </source>
</reference>
<dbReference type="EMBL" id="JABDTM020006652">
    <property type="protein sequence ID" value="KAH0821700.1"/>
    <property type="molecule type" value="Genomic_DNA"/>
</dbReference>
<evidence type="ECO:0000313" key="2">
    <source>
        <dbReference type="EMBL" id="KAH0821700.1"/>
    </source>
</evidence>
<name>A0A8J6HVX7_TENMO</name>
<protein>
    <submittedName>
        <fullName evidence="2">Uncharacterized protein</fullName>
    </submittedName>
</protein>
<gene>
    <name evidence="2" type="ORF">GEV33_001091</name>
</gene>
<accession>A0A8J6HVX7</accession>
<sequence>MSMGAKSGDPEAPRVHGRIPPRVTVRGDSSPILANAGVEFSLHRTCSRPRHFAIDSVAFKVAAAEVTRSLAHFSHLEE</sequence>
<evidence type="ECO:0000313" key="3">
    <source>
        <dbReference type="Proteomes" id="UP000719412"/>
    </source>
</evidence>
<organism evidence="2 3">
    <name type="scientific">Tenebrio molitor</name>
    <name type="common">Yellow mealworm beetle</name>
    <dbReference type="NCBI Taxonomy" id="7067"/>
    <lineage>
        <taxon>Eukaryota</taxon>
        <taxon>Metazoa</taxon>
        <taxon>Ecdysozoa</taxon>
        <taxon>Arthropoda</taxon>
        <taxon>Hexapoda</taxon>
        <taxon>Insecta</taxon>
        <taxon>Pterygota</taxon>
        <taxon>Neoptera</taxon>
        <taxon>Endopterygota</taxon>
        <taxon>Coleoptera</taxon>
        <taxon>Polyphaga</taxon>
        <taxon>Cucujiformia</taxon>
        <taxon>Tenebrionidae</taxon>
        <taxon>Tenebrio</taxon>
    </lineage>
</organism>
<dbReference type="AlphaFoldDB" id="A0A8J6HVX7"/>
<evidence type="ECO:0000256" key="1">
    <source>
        <dbReference type="SAM" id="MobiDB-lite"/>
    </source>
</evidence>
<proteinExistence type="predicted"/>
<dbReference type="Proteomes" id="UP000719412">
    <property type="component" value="Unassembled WGS sequence"/>
</dbReference>
<feature type="region of interest" description="Disordered" evidence="1">
    <location>
        <begin position="1"/>
        <end position="28"/>
    </location>
</feature>